<gene>
    <name evidence="3" type="ORF">NOR_05234</name>
</gene>
<dbReference type="OrthoDB" id="10261782at2759"/>
<comment type="caution">
    <text evidence="3">The sequence shown here is derived from an EMBL/GenBank/DDBJ whole genome shotgun (WGS) entry which is preliminary data.</text>
</comment>
<feature type="signal peptide" evidence="2">
    <location>
        <begin position="1"/>
        <end position="19"/>
    </location>
</feature>
<keyword evidence="2" id="KW-0732">Signal</keyword>
<evidence type="ECO:0000313" key="3">
    <source>
        <dbReference type="EMBL" id="OAA41726.1"/>
    </source>
</evidence>
<dbReference type="EMBL" id="AZHC01000015">
    <property type="protein sequence ID" value="OAA41726.1"/>
    <property type="molecule type" value="Genomic_DNA"/>
</dbReference>
<evidence type="ECO:0000256" key="2">
    <source>
        <dbReference type="SAM" id="SignalP"/>
    </source>
</evidence>
<organism evidence="3 4">
    <name type="scientific">Metarhizium rileyi (strain RCEF 4871)</name>
    <name type="common">Nomuraea rileyi</name>
    <dbReference type="NCBI Taxonomy" id="1649241"/>
    <lineage>
        <taxon>Eukaryota</taxon>
        <taxon>Fungi</taxon>
        <taxon>Dikarya</taxon>
        <taxon>Ascomycota</taxon>
        <taxon>Pezizomycotina</taxon>
        <taxon>Sordariomycetes</taxon>
        <taxon>Hypocreomycetidae</taxon>
        <taxon>Hypocreales</taxon>
        <taxon>Clavicipitaceae</taxon>
        <taxon>Metarhizium</taxon>
    </lineage>
</organism>
<name>A0A167CYB0_METRR</name>
<dbReference type="AlphaFoldDB" id="A0A167CYB0"/>
<keyword evidence="4" id="KW-1185">Reference proteome</keyword>
<feature type="compositionally biased region" description="Polar residues" evidence="1">
    <location>
        <begin position="120"/>
        <end position="134"/>
    </location>
</feature>
<evidence type="ECO:0000313" key="4">
    <source>
        <dbReference type="Proteomes" id="UP000243498"/>
    </source>
</evidence>
<dbReference type="OMA" id="WPMGTVE"/>
<evidence type="ECO:0000256" key="1">
    <source>
        <dbReference type="SAM" id="MobiDB-lite"/>
    </source>
</evidence>
<sequence length="530" mass="59321">MIAVSILTGLFVLSHAVLGNYTDHLGPSKDAAGVHGPQIFNAVHNAMRQWGSSVHHNGMSLFLATVPQGVLLYHGNMLPESPSGPEWLAYEIEHAERFIRSFRGPPTHEKPSPECDSGELPNQQKSMGGKSQSADGERGWLHVYQTTRPLRFLYVDGMSGGKTNMGTLDTQDFLLRGVRSSNQGDRDSGQSCNGPMGERERAKSLCELCKEWDLQGIIRMEAGFEIIKCDFTDGMEQIQALQRPVSADRGDGNSELQRFEYLRGVSQRYFDIGSSRTIVDYSSMVSAFFFQLTLTNPDPNRPDLPRLSETTDAELGAIKRYLKTTIEQHQIDSTRRIDWQDVSDLFVSQYADRLQYMAKFDTSVDLLASETSFLLDLYVDYSSEDAAISSDSIHRCSNFFLHSISPVSESDHLIHLAFSEVMSQVCNTLFEIRELVTTHRDKDFAPDLAAEKLHELIEYLGWARFKHCSGCGIDEVCVIPMWPFGDEDDYYHPRCRSSSDLQSGKNYWGELGFSGREDHNAVGASGSAAT</sequence>
<protein>
    <submittedName>
        <fullName evidence="3">Uncharacterized protein</fullName>
    </submittedName>
</protein>
<accession>A0A167CYB0</accession>
<dbReference type="PANTHER" id="PTHR35204:SF1">
    <property type="entry name" value="ENTEROTOXIN"/>
    <property type="match status" value="1"/>
</dbReference>
<dbReference type="PANTHER" id="PTHR35204">
    <property type="entry name" value="YALI0A21131P"/>
    <property type="match status" value="1"/>
</dbReference>
<feature type="chain" id="PRO_5007884974" evidence="2">
    <location>
        <begin position="20"/>
        <end position="530"/>
    </location>
</feature>
<dbReference type="Proteomes" id="UP000243498">
    <property type="component" value="Unassembled WGS sequence"/>
</dbReference>
<reference evidence="3 4" key="1">
    <citation type="journal article" date="2016" name="Genome Biol. Evol.">
        <title>Divergent and convergent evolution of fungal pathogenicity.</title>
        <authorList>
            <person name="Shang Y."/>
            <person name="Xiao G."/>
            <person name="Zheng P."/>
            <person name="Cen K."/>
            <person name="Zhan S."/>
            <person name="Wang C."/>
        </authorList>
    </citation>
    <scope>NUCLEOTIDE SEQUENCE [LARGE SCALE GENOMIC DNA]</scope>
    <source>
        <strain evidence="3 4">RCEF 4871</strain>
    </source>
</reference>
<feature type="region of interest" description="Disordered" evidence="1">
    <location>
        <begin position="102"/>
        <end position="137"/>
    </location>
</feature>
<dbReference type="InterPro" id="IPR038921">
    <property type="entry name" value="YOR389W-like"/>
</dbReference>
<proteinExistence type="predicted"/>
<dbReference type="STRING" id="1081105.A0A167CYB0"/>